<dbReference type="PANTHER" id="PTHR12176">
    <property type="entry name" value="SAM-DEPENDENT METHYLTRANSFERASE SUPERFAMILY PROTEIN"/>
    <property type="match status" value="1"/>
</dbReference>
<accession>A0ABR1S8V7</accession>
<evidence type="ECO:0000256" key="3">
    <source>
        <dbReference type="ARBA" id="ARBA00022679"/>
    </source>
</evidence>
<evidence type="ECO:0008006" key="7">
    <source>
        <dbReference type="Google" id="ProtNLM"/>
    </source>
</evidence>
<reference evidence="5 6" key="1">
    <citation type="submission" date="2023-01" db="EMBL/GenBank/DDBJ databases">
        <title>Analysis of 21 Apiospora genomes using comparative genomics revels a genus with tremendous synthesis potential of carbohydrate active enzymes and secondary metabolites.</title>
        <authorList>
            <person name="Sorensen T."/>
        </authorList>
    </citation>
    <scope>NUCLEOTIDE SEQUENCE [LARGE SCALE GENOMIC DNA]</scope>
    <source>
        <strain evidence="5 6">CBS 20057</strain>
    </source>
</reference>
<evidence type="ECO:0000256" key="1">
    <source>
        <dbReference type="ARBA" id="ARBA00008361"/>
    </source>
</evidence>
<proteinExistence type="inferred from homology"/>
<name>A0ABR1S8V7_9PEZI</name>
<keyword evidence="6" id="KW-1185">Reference proteome</keyword>
<comment type="caution">
    <text evidence="5">The sequence shown here is derived from an EMBL/GenBank/DDBJ whole genome shotgun (WGS) entry which is preliminary data.</text>
</comment>
<dbReference type="InterPro" id="IPR029063">
    <property type="entry name" value="SAM-dependent_MTases_sf"/>
</dbReference>
<dbReference type="Proteomes" id="UP001396898">
    <property type="component" value="Unassembled WGS sequence"/>
</dbReference>
<keyword evidence="3" id="KW-0808">Transferase</keyword>
<evidence type="ECO:0000313" key="5">
    <source>
        <dbReference type="EMBL" id="KAK8027810.1"/>
    </source>
</evidence>
<sequence>MPPSYGTKEYWDDRFEREDKYEWLLPADSLNAVVGEALSQHQSSSSDDDGYAPQILHIGCGSSDVSFQLRGLVDSPRQVTNADYSEKAVRKCQQREAAALSSAVLEKSGSALGMRWETADLLAADSIARLGRRCRDGPAAGSGSDSFFFDVVADKSTCDALGCAEDAAVTLPFVSPRNAQQPRTDNDNDKGSGNGNDGASTSTTTARVHPVHLLALHMAVLTPPRTGRWCAISYSSDRFAFLDGGGSGRETEAKAEAPVGEDLLERGLPDPRRFWKVERKERVTVAPPAAATGSGGHVVHQPEIAYWLYVLGRTDAVV</sequence>
<dbReference type="EMBL" id="JAQQWI010000007">
    <property type="protein sequence ID" value="KAK8027810.1"/>
    <property type="molecule type" value="Genomic_DNA"/>
</dbReference>
<dbReference type="PANTHER" id="PTHR12176:SF84">
    <property type="entry name" value="METHYLTRANSFERASE DOMAIN-CONTAINING PROTEIN"/>
    <property type="match status" value="1"/>
</dbReference>
<evidence type="ECO:0000256" key="4">
    <source>
        <dbReference type="SAM" id="MobiDB-lite"/>
    </source>
</evidence>
<organism evidence="5 6">
    <name type="scientific">Apiospora marii</name>
    <dbReference type="NCBI Taxonomy" id="335849"/>
    <lineage>
        <taxon>Eukaryota</taxon>
        <taxon>Fungi</taxon>
        <taxon>Dikarya</taxon>
        <taxon>Ascomycota</taxon>
        <taxon>Pezizomycotina</taxon>
        <taxon>Sordariomycetes</taxon>
        <taxon>Xylariomycetidae</taxon>
        <taxon>Amphisphaeriales</taxon>
        <taxon>Apiosporaceae</taxon>
        <taxon>Apiospora</taxon>
    </lineage>
</organism>
<dbReference type="InterPro" id="IPR051419">
    <property type="entry name" value="Lys/N-term_MeTrsfase_sf"/>
</dbReference>
<evidence type="ECO:0000256" key="2">
    <source>
        <dbReference type="ARBA" id="ARBA00022603"/>
    </source>
</evidence>
<keyword evidence="2" id="KW-0489">Methyltransferase</keyword>
<dbReference type="Gene3D" id="3.40.50.150">
    <property type="entry name" value="Vaccinia Virus protein VP39"/>
    <property type="match status" value="1"/>
</dbReference>
<comment type="similarity">
    <text evidence="1">Belongs to the methyltransferase superfamily.</text>
</comment>
<dbReference type="SUPFAM" id="SSF53335">
    <property type="entry name" value="S-adenosyl-L-methionine-dependent methyltransferases"/>
    <property type="match status" value="1"/>
</dbReference>
<feature type="region of interest" description="Disordered" evidence="4">
    <location>
        <begin position="174"/>
        <end position="204"/>
    </location>
</feature>
<evidence type="ECO:0000313" key="6">
    <source>
        <dbReference type="Proteomes" id="UP001396898"/>
    </source>
</evidence>
<gene>
    <name evidence="5" type="ORF">PG991_004866</name>
</gene>
<protein>
    <recommendedName>
        <fullName evidence="7">Methyltransferase domain-containing protein</fullName>
    </recommendedName>
</protein>